<dbReference type="Gene3D" id="3.20.20.190">
    <property type="entry name" value="Phosphatidylinositol (PI) phosphodiesterase"/>
    <property type="match status" value="1"/>
</dbReference>
<evidence type="ECO:0008006" key="3">
    <source>
        <dbReference type="Google" id="ProtNLM"/>
    </source>
</evidence>
<evidence type="ECO:0000313" key="1">
    <source>
        <dbReference type="EMBL" id="KAL1375203.1"/>
    </source>
</evidence>
<accession>A0ABD1CFQ4</accession>
<dbReference type="SUPFAM" id="SSF51695">
    <property type="entry name" value="PLC-like phosphodiesterases"/>
    <property type="match status" value="1"/>
</dbReference>
<comment type="caution">
    <text evidence="1">The sequence shown here is derived from an EMBL/GenBank/DDBJ whole genome shotgun (WGS) entry which is preliminary data.</text>
</comment>
<dbReference type="InterPro" id="IPR017946">
    <property type="entry name" value="PLC-like_Pdiesterase_TIM-brl"/>
</dbReference>
<feature type="non-terminal residue" evidence="1">
    <location>
        <position position="84"/>
    </location>
</feature>
<name>A0ABD1CFQ4_CULPP</name>
<dbReference type="EMBL" id="JBEHCU010012690">
    <property type="protein sequence ID" value="KAL1375203.1"/>
    <property type="molecule type" value="Genomic_DNA"/>
</dbReference>
<evidence type="ECO:0000313" key="2">
    <source>
        <dbReference type="Proteomes" id="UP001562425"/>
    </source>
</evidence>
<organism evidence="1 2">
    <name type="scientific">Culex pipiens pipiens</name>
    <name type="common">Northern house mosquito</name>
    <dbReference type="NCBI Taxonomy" id="38569"/>
    <lineage>
        <taxon>Eukaryota</taxon>
        <taxon>Metazoa</taxon>
        <taxon>Ecdysozoa</taxon>
        <taxon>Arthropoda</taxon>
        <taxon>Hexapoda</taxon>
        <taxon>Insecta</taxon>
        <taxon>Pterygota</taxon>
        <taxon>Neoptera</taxon>
        <taxon>Endopterygota</taxon>
        <taxon>Diptera</taxon>
        <taxon>Nematocera</taxon>
        <taxon>Culicoidea</taxon>
        <taxon>Culicidae</taxon>
        <taxon>Culicinae</taxon>
        <taxon>Culicini</taxon>
        <taxon>Culex</taxon>
        <taxon>Culex</taxon>
    </lineage>
</organism>
<proteinExistence type="predicted"/>
<dbReference type="AlphaFoldDB" id="A0ABD1CFQ4"/>
<keyword evidence="2" id="KW-1185">Reference proteome</keyword>
<reference evidence="1 2" key="1">
    <citation type="submission" date="2024-05" db="EMBL/GenBank/DDBJ databases">
        <title>Culex pipiens pipiens assembly and annotation.</title>
        <authorList>
            <person name="Alout H."/>
            <person name="Durand T."/>
        </authorList>
    </citation>
    <scope>NUCLEOTIDE SEQUENCE [LARGE SCALE GENOMIC DNA]</scope>
    <source>
        <strain evidence="1">HA-2024</strain>
        <tissue evidence="1">Whole body</tissue>
    </source>
</reference>
<dbReference type="Proteomes" id="UP001562425">
    <property type="component" value="Unassembled WGS sequence"/>
</dbReference>
<gene>
    <name evidence="1" type="ORF">pipiens_017631</name>
</gene>
<sequence>MTDFCDDLENWMGKMPAELKAVPIINLAIPGSHDTMSYGIKSKAPVAPDADPVVGTLNKYIPCVVKRWAVTQRYDIVDQLKCGV</sequence>
<protein>
    <recommendedName>
        <fullName evidence="3">Phosphatidylinositol-specific phospholipase C X domain-containing protein</fullName>
    </recommendedName>
</protein>